<proteinExistence type="predicted"/>
<evidence type="ECO:0000256" key="1">
    <source>
        <dbReference type="SAM" id="MobiDB-lite"/>
    </source>
</evidence>
<feature type="region of interest" description="Disordered" evidence="1">
    <location>
        <begin position="53"/>
        <end position="80"/>
    </location>
</feature>
<sequence>MSTTYTVVWEIDLDADDPVSAARKALVIHRDPKSWASVFTVHGPQARSVTVDLDPEGTDPSGNGAPAVTPDACPALPIKS</sequence>
<gene>
    <name evidence="2" type="ORF">RVR_P1130</name>
</gene>
<name>A0A7U3LGB0_9ACTN</name>
<organism evidence="2 3">
    <name type="scientific">Actinacidiphila reveromycinica</name>
    <dbReference type="NCBI Taxonomy" id="659352"/>
    <lineage>
        <taxon>Bacteria</taxon>
        <taxon>Bacillati</taxon>
        <taxon>Actinomycetota</taxon>
        <taxon>Actinomycetes</taxon>
        <taxon>Kitasatosporales</taxon>
        <taxon>Streptomycetaceae</taxon>
        <taxon>Actinacidiphila</taxon>
    </lineage>
</organism>
<keyword evidence="3" id="KW-1185">Reference proteome</keyword>
<keyword evidence="2" id="KW-0614">Plasmid</keyword>
<evidence type="ECO:0000313" key="2">
    <source>
        <dbReference type="EMBL" id="BBG20744.1"/>
    </source>
</evidence>
<dbReference type="RefSeq" id="WP_202239924.1">
    <property type="nucleotide sequence ID" value="NZ_AP018366.1"/>
</dbReference>
<accession>A0A7U3LGB0</accession>
<dbReference type="Proteomes" id="UP000595703">
    <property type="component" value="Plasmid pRVR1"/>
</dbReference>
<dbReference type="EMBL" id="AP018366">
    <property type="protein sequence ID" value="BBG20744.1"/>
    <property type="molecule type" value="Genomic_DNA"/>
</dbReference>
<dbReference type="AlphaFoldDB" id="A0A7U3LGB0"/>
<geneLocation type="plasmid" evidence="2 3">
    <name>pRVR1</name>
</geneLocation>
<reference evidence="2 3" key="1">
    <citation type="journal article" date="2020" name="Sci. Rep.">
        <title>beta-carboline chemical signals induce reveromycin production through a LuxR family regulator in Streptomyces sp. SN-593.</title>
        <authorList>
            <person name="Panthee S."/>
            <person name="Kito N."/>
            <person name="Hayashi T."/>
            <person name="Shimizu T."/>
            <person name="Ishikawa J."/>
            <person name="Hamamoto H."/>
            <person name="Osada H."/>
            <person name="Takahashi S."/>
        </authorList>
    </citation>
    <scope>NUCLEOTIDE SEQUENCE [LARGE SCALE GENOMIC DNA]</scope>
    <source>
        <strain evidence="2 3">SN-593</strain>
        <plasmid evidence="2 3">pRVR1</plasmid>
    </source>
</reference>
<protein>
    <submittedName>
        <fullName evidence="2">Uncharacterized protein</fullName>
    </submittedName>
</protein>
<dbReference type="KEGG" id="arev:RVR_P1130"/>
<evidence type="ECO:0000313" key="3">
    <source>
        <dbReference type="Proteomes" id="UP000595703"/>
    </source>
</evidence>